<dbReference type="InterPro" id="IPR035681">
    <property type="entry name" value="ComA-like_MBL"/>
</dbReference>
<dbReference type="InterPro" id="IPR036866">
    <property type="entry name" value="RibonucZ/Hydroxyglut_hydro"/>
</dbReference>
<gene>
    <name evidence="10" type="ORF">ENP94_04985</name>
    <name evidence="11" type="ORF">ENS16_06420</name>
</gene>
<dbReference type="GO" id="GO:0005886">
    <property type="term" value="C:plasma membrane"/>
    <property type="evidence" value="ECO:0007669"/>
    <property type="project" value="UniProtKB-SubCell"/>
</dbReference>
<feature type="transmembrane region" description="Helical" evidence="6">
    <location>
        <begin position="393"/>
        <end position="420"/>
    </location>
</feature>
<dbReference type="InterPro" id="IPR004477">
    <property type="entry name" value="ComEC_N"/>
</dbReference>
<dbReference type="EMBL" id="DSTU01000008">
    <property type="protein sequence ID" value="HFJ54307.1"/>
    <property type="molecule type" value="Genomic_DNA"/>
</dbReference>
<feature type="transmembrane region" description="Helical" evidence="6">
    <location>
        <begin position="461"/>
        <end position="478"/>
    </location>
</feature>
<proteinExistence type="predicted"/>
<evidence type="ECO:0000259" key="7">
    <source>
        <dbReference type="Pfam" id="PF00753"/>
    </source>
</evidence>
<evidence type="ECO:0000256" key="5">
    <source>
        <dbReference type="ARBA" id="ARBA00023136"/>
    </source>
</evidence>
<evidence type="ECO:0000259" key="8">
    <source>
        <dbReference type="Pfam" id="PF03772"/>
    </source>
</evidence>
<keyword evidence="3 6" id="KW-0812">Transmembrane</keyword>
<evidence type="ECO:0000256" key="1">
    <source>
        <dbReference type="ARBA" id="ARBA00004651"/>
    </source>
</evidence>
<dbReference type="CDD" id="cd07731">
    <property type="entry name" value="ComA-like_MBL-fold"/>
    <property type="match status" value="1"/>
</dbReference>
<feature type="transmembrane region" description="Helical" evidence="6">
    <location>
        <begin position="364"/>
        <end position="387"/>
    </location>
</feature>
<evidence type="ECO:0000256" key="6">
    <source>
        <dbReference type="SAM" id="Phobius"/>
    </source>
</evidence>
<dbReference type="SUPFAM" id="SSF56281">
    <property type="entry name" value="Metallo-hydrolase/oxidoreductase"/>
    <property type="match status" value="1"/>
</dbReference>
<dbReference type="PANTHER" id="PTHR30619">
    <property type="entry name" value="DNA INTERNALIZATION/COMPETENCE PROTEIN COMEC/REC2"/>
    <property type="match status" value="1"/>
</dbReference>
<dbReference type="Pfam" id="PF00753">
    <property type="entry name" value="Lactamase_B"/>
    <property type="match status" value="1"/>
</dbReference>
<dbReference type="Pfam" id="PF13567">
    <property type="entry name" value="DUF4131"/>
    <property type="match status" value="1"/>
</dbReference>
<accession>A0A7C1NBT5</accession>
<name>A0A7C1NBT5_UNCW3</name>
<keyword evidence="4 6" id="KW-1133">Transmembrane helix</keyword>
<evidence type="ECO:0000313" key="10">
    <source>
        <dbReference type="EMBL" id="HEA87352.1"/>
    </source>
</evidence>
<dbReference type="NCBIfam" id="TIGR00360">
    <property type="entry name" value="ComEC_N-term"/>
    <property type="match status" value="1"/>
</dbReference>
<dbReference type="Gene3D" id="3.60.15.10">
    <property type="entry name" value="Ribonuclease Z/Hydroxyacylglutathione hydrolase-like"/>
    <property type="match status" value="1"/>
</dbReference>
<feature type="transmembrane region" description="Helical" evidence="6">
    <location>
        <begin position="261"/>
        <end position="280"/>
    </location>
</feature>
<dbReference type="PANTHER" id="PTHR30619:SF1">
    <property type="entry name" value="RECOMBINATION PROTEIN 2"/>
    <property type="match status" value="1"/>
</dbReference>
<organism evidence="10">
    <name type="scientific">candidate division WOR-3 bacterium</name>
    <dbReference type="NCBI Taxonomy" id="2052148"/>
    <lineage>
        <taxon>Bacteria</taxon>
        <taxon>Bacteria division WOR-3</taxon>
    </lineage>
</organism>
<feature type="domain" description="ComEC/Rec2-related protein" evidence="8">
    <location>
        <begin position="210"/>
        <end position="479"/>
    </location>
</feature>
<keyword evidence="2" id="KW-1003">Cell membrane</keyword>
<dbReference type="Pfam" id="PF03772">
    <property type="entry name" value="Competence"/>
    <property type="match status" value="1"/>
</dbReference>
<evidence type="ECO:0000256" key="4">
    <source>
        <dbReference type="ARBA" id="ARBA00022989"/>
    </source>
</evidence>
<feature type="transmembrane region" description="Helical" evidence="6">
    <location>
        <begin position="231"/>
        <end position="255"/>
    </location>
</feature>
<evidence type="ECO:0000259" key="9">
    <source>
        <dbReference type="Pfam" id="PF13567"/>
    </source>
</evidence>
<evidence type="ECO:0000256" key="3">
    <source>
        <dbReference type="ARBA" id="ARBA00022692"/>
    </source>
</evidence>
<feature type="transmembrane region" description="Helical" evidence="6">
    <location>
        <begin position="485"/>
        <end position="504"/>
    </location>
</feature>
<reference evidence="10" key="1">
    <citation type="journal article" date="2020" name="mSystems">
        <title>Genome- and Community-Level Interaction Insights into Carbon Utilization and Element Cycling Functions of Hydrothermarchaeota in Hydrothermal Sediment.</title>
        <authorList>
            <person name="Zhou Z."/>
            <person name="Liu Y."/>
            <person name="Xu W."/>
            <person name="Pan J."/>
            <person name="Luo Z.H."/>
            <person name="Li M."/>
        </authorList>
    </citation>
    <scope>NUCLEOTIDE SEQUENCE [LARGE SCALE GENOMIC DNA]</scope>
    <source>
        <strain evidence="10">SpSt-265</strain>
        <strain evidence="11">SpSt-465</strain>
    </source>
</reference>
<sequence>MLKPAYGMKLSAVRTLLLIAAGFFTAEHVNISFWLVLTLIVLGLILIRSTRGISVYLVLLCTAYLYRHSAQPPAVPPMIYQLRQFQGVVIQEPLAHPEITLKLLSPLSGKVVLRLQDSISGQRYGDLLSISSQIRPLDYPRNPGLPDYNRQLLNQGIIGRASARRSQIRLIRRHLGNPVLNGIIIPARRYLVRVFHRYLPQCDIKLLLGLLVGEKGELSPELSSALADTGLWHLLAVSGLHIGVVVTAIYLLLSVLGIRGWLRFAILTLLTLIYTGIAGWQPSAVRAAIMSWALFLSIPLQRRLTSLTSLAVAGILILILNPDTLSSVGTQLSFTAAAAIITITPKIQDRLRQIPTPARIRKSILLPLAVSIAATAGTLPLLARYFYRFQPLSFLATLLILPLITMIIPLALLVSFSSLLSPVIAGTLAQTLHLLLLLTRTLITVLGKLLCPTVVFTGRIPAPAVWYYYGLLLLILNWHHNRARTLFRIAGLLGLVLLVTGYAIHKPRTAITFLDTGAGDAVLLEDTLGRKLLIDAGIDRTDVLSDYLLSRNIRHLDAAIVTHPDRDHYGGLLRLDPAISIGHLFIPVLSGDTGYQRLLQYLQARGTVIKTAGAGAELQGFGFQIHFLAPDRLTCWLYSRKLAATNQVSIVNLISYSGTNLLFTGDCESASLLKQTAGSARIHILKSPHHGSRRGNPPELFASLQPDYVIVMGRYPTPARIESILPAKRITYLNTRRDGGIILRFPGGKPQFRRN</sequence>
<keyword evidence="5 6" id="KW-0472">Membrane</keyword>
<feature type="domain" description="Metallo-beta-lactamase" evidence="7">
    <location>
        <begin position="516"/>
        <end position="638"/>
    </location>
</feature>
<dbReference type="InterPro" id="IPR025405">
    <property type="entry name" value="DUF4131"/>
</dbReference>
<feature type="domain" description="DUF4131" evidence="9">
    <location>
        <begin position="29"/>
        <end position="166"/>
    </location>
</feature>
<dbReference type="EMBL" id="DSLG01000005">
    <property type="protein sequence ID" value="HEA87352.1"/>
    <property type="molecule type" value="Genomic_DNA"/>
</dbReference>
<comment type="subcellular location">
    <subcellularLocation>
        <location evidence="1">Cell membrane</location>
        <topology evidence="1">Multi-pass membrane protein</topology>
    </subcellularLocation>
</comment>
<feature type="transmembrane region" description="Helical" evidence="6">
    <location>
        <begin position="36"/>
        <end position="66"/>
    </location>
</feature>
<dbReference type="InterPro" id="IPR001279">
    <property type="entry name" value="Metallo-B-lactamas"/>
</dbReference>
<dbReference type="InterPro" id="IPR052159">
    <property type="entry name" value="Competence_DNA_uptake"/>
</dbReference>
<evidence type="ECO:0000256" key="2">
    <source>
        <dbReference type="ARBA" id="ARBA00022475"/>
    </source>
</evidence>
<feature type="transmembrane region" description="Helical" evidence="6">
    <location>
        <begin position="325"/>
        <end position="343"/>
    </location>
</feature>
<comment type="caution">
    <text evidence="10">The sequence shown here is derived from an EMBL/GenBank/DDBJ whole genome shotgun (WGS) entry which is preliminary data.</text>
</comment>
<evidence type="ECO:0000313" key="11">
    <source>
        <dbReference type="EMBL" id="HFJ54307.1"/>
    </source>
</evidence>
<protein>
    <submittedName>
        <fullName evidence="10">ComEC/Rec2 family competence protein</fullName>
    </submittedName>
</protein>
<dbReference type="AlphaFoldDB" id="A0A7C1NBT5"/>